<dbReference type="STRING" id="743788.S8FWL1"/>
<keyword evidence="2" id="KW-0539">Nucleus</keyword>
<dbReference type="EMBL" id="KE504123">
    <property type="protein sequence ID" value="EPT05511.1"/>
    <property type="molecule type" value="Genomic_DNA"/>
</dbReference>
<protein>
    <submittedName>
        <fullName evidence="3">Uncharacterized protein</fullName>
    </submittedName>
</protein>
<evidence type="ECO:0000256" key="2">
    <source>
        <dbReference type="ARBA" id="ARBA00023242"/>
    </source>
</evidence>
<name>S8FWL1_FOMSC</name>
<dbReference type="HOGENOM" id="CLU_066915_0_0_1"/>
<dbReference type="PANTHER" id="PTHR37534">
    <property type="entry name" value="TRANSCRIPTIONAL ACTIVATOR PROTEIN UGA3"/>
    <property type="match status" value="1"/>
</dbReference>
<dbReference type="PANTHER" id="PTHR37534:SF46">
    <property type="entry name" value="ZN(II)2CYS6 TRANSCRIPTION FACTOR (EUROFUNG)"/>
    <property type="match status" value="1"/>
</dbReference>
<dbReference type="OrthoDB" id="5419315at2759"/>
<accession>S8FWL1</accession>
<comment type="subcellular location">
    <subcellularLocation>
        <location evidence="1">Nucleus</location>
    </subcellularLocation>
</comment>
<proteinExistence type="predicted"/>
<dbReference type="AlphaFoldDB" id="S8FWL1"/>
<organism evidence="3 4">
    <name type="scientific">Fomitopsis schrenkii</name>
    <name type="common">Brown rot fungus</name>
    <dbReference type="NCBI Taxonomy" id="2126942"/>
    <lineage>
        <taxon>Eukaryota</taxon>
        <taxon>Fungi</taxon>
        <taxon>Dikarya</taxon>
        <taxon>Basidiomycota</taxon>
        <taxon>Agaricomycotina</taxon>
        <taxon>Agaricomycetes</taxon>
        <taxon>Polyporales</taxon>
        <taxon>Fomitopsis</taxon>
    </lineage>
</organism>
<dbReference type="Proteomes" id="UP000015241">
    <property type="component" value="Unassembled WGS sequence"/>
</dbReference>
<dbReference type="InterPro" id="IPR021858">
    <property type="entry name" value="Fun_TF"/>
</dbReference>
<evidence type="ECO:0000256" key="1">
    <source>
        <dbReference type="ARBA" id="ARBA00004123"/>
    </source>
</evidence>
<dbReference type="Pfam" id="PF11951">
    <property type="entry name" value="Fungal_trans_2"/>
    <property type="match status" value="1"/>
</dbReference>
<evidence type="ECO:0000313" key="4">
    <source>
        <dbReference type="Proteomes" id="UP000015241"/>
    </source>
</evidence>
<dbReference type="GO" id="GO:0005634">
    <property type="term" value="C:nucleus"/>
    <property type="evidence" value="ECO:0007669"/>
    <property type="project" value="UniProtKB-SubCell"/>
</dbReference>
<gene>
    <name evidence="3" type="ORF">FOMPIDRAFT_1021326</name>
</gene>
<evidence type="ECO:0000313" key="3">
    <source>
        <dbReference type="EMBL" id="EPT05511.1"/>
    </source>
</evidence>
<keyword evidence="4" id="KW-1185">Reference proteome</keyword>
<dbReference type="InParanoid" id="S8FWL1"/>
<sequence>MDLLTGCPDEVLLAIGEISALAGWKEAELQRGGLSVRELIRKGTLIETSLRQRPTGRQSREGNLTPLDAGLAQATLDLHLPRGMPVAGPVGGTSREDALPIITELWREGAVLYLNTVLSENLPNVPEITEAVNKIVNLLTQLPSSEFDRSAIFSMFFAGCMTDDLAVRTMVKRRLCAIEDTFGTVYDLVAQLEHLWRTRVVLVAQHGAAALVPWRESLYRRWDGRNVLLL</sequence>
<reference evidence="3 4" key="1">
    <citation type="journal article" date="2012" name="Science">
        <title>The Paleozoic origin of enzymatic lignin decomposition reconstructed from 31 fungal genomes.</title>
        <authorList>
            <person name="Floudas D."/>
            <person name="Binder M."/>
            <person name="Riley R."/>
            <person name="Barry K."/>
            <person name="Blanchette R.A."/>
            <person name="Henrissat B."/>
            <person name="Martinez A.T."/>
            <person name="Otillar R."/>
            <person name="Spatafora J.W."/>
            <person name="Yadav J.S."/>
            <person name="Aerts A."/>
            <person name="Benoit I."/>
            <person name="Boyd A."/>
            <person name="Carlson A."/>
            <person name="Copeland A."/>
            <person name="Coutinho P.M."/>
            <person name="de Vries R.P."/>
            <person name="Ferreira P."/>
            <person name="Findley K."/>
            <person name="Foster B."/>
            <person name="Gaskell J."/>
            <person name="Glotzer D."/>
            <person name="Gorecki P."/>
            <person name="Heitman J."/>
            <person name="Hesse C."/>
            <person name="Hori C."/>
            <person name="Igarashi K."/>
            <person name="Jurgens J.A."/>
            <person name="Kallen N."/>
            <person name="Kersten P."/>
            <person name="Kohler A."/>
            <person name="Kuees U."/>
            <person name="Kumar T.K.A."/>
            <person name="Kuo A."/>
            <person name="LaButti K."/>
            <person name="Larrondo L.F."/>
            <person name="Lindquist E."/>
            <person name="Ling A."/>
            <person name="Lombard V."/>
            <person name="Lucas S."/>
            <person name="Lundell T."/>
            <person name="Martin R."/>
            <person name="McLaughlin D.J."/>
            <person name="Morgenstern I."/>
            <person name="Morin E."/>
            <person name="Murat C."/>
            <person name="Nagy L.G."/>
            <person name="Nolan M."/>
            <person name="Ohm R.A."/>
            <person name="Patyshakuliyeva A."/>
            <person name="Rokas A."/>
            <person name="Ruiz-Duenas F.J."/>
            <person name="Sabat G."/>
            <person name="Salamov A."/>
            <person name="Samejima M."/>
            <person name="Schmutz J."/>
            <person name="Slot J.C."/>
            <person name="St John F."/>
            <person name="Stenlid J."/>
            <person name="Sun H."/>
            <person name="Sun S."/>
            <person name="Syed K."/>
            <person name="Tsang A."/>
            <person name="Wiebenga A."/>
            <person name="Young D."/>
            <person name="Pisabarro A."/>
            <person name="Eastwood D.C."/>
            <person name="Martin F."/>
            <person name="Cullen D."/>
            <person name="Grigoriev I.V."/>
            <person name="Hibbett D.S."/>
        </authorList>
    </citation>
    <scope>NUCLEOTIDE SEQUENCE</scope>
    <source>
        <strain evidence="4">FP-58527</strain>
    </source>
</reference>
<dbReference type="eggNOG" id="ENOG502RX7Y">
    <property type="taxonomic scope" value="Eukaryota"/>
</dbReference>